<comment type="catalytic activity">
    <reaction evidence="3">
        <text>cyanurate + H2O = 1-carboxybiuret + H(+)</text>
        <dbReference type="Rhea" id="RHEA:70363"/>
        <dbReference type="ChEBI" id="CHEBI:15377"/>
        <dbReference type="ChEBI" id="CHEBI:15378"/>
        <dbReference type="ChEBI" id="CHEBI:38028"/>
        <dbReference type="ChEBI" id="CHEBI:142864"/>
        <dbReference type="EC" id="3.5.2.15"/>
    </reaction>
</comment>
<dbReference type="EC" id="3.5.2.15" evidence="3"/>
<feature type="region of interest" description="RU C" evidence="3">
    <location>
        <begin position="257"/>
        <end position="362"/>
    </location>
</feature>
<dbReference type="InterPro" id="IPR043008">
    <property type="entry name" value="AtzD/Barbiturase_RUA"/>
</dbReference>
<feature type="binding site" evidence="3">
    <location>
        <position position="344"/>
    </location>
    <ligand>
        <name>Mg(2+)</name>
        <dbReference type="ChEBI" id="CHEBI:18420"/>
        <note>structural</note>
    </ligand>
</feature>
<dbReference type="AlphaFoldDB" id="A0A0P7YVN2"/>
<proteinExistence type="inferred from homology"/>
<comment type="caution">
    <text evidence="4">The sequence shown here is derived from an EMBL/GenBank/DDBJ whole genome shotgun (WGS) entry which is preliminary data.</text>
</comment>
<feature type="binding site" evidence="3">
    <location>
        <position position="352"/>
    </location>
    <ligand>
        <name>Mg(2+)</name>
        <dbReference type="ChEBI" id="CHEBI:18420"/>
        <note>structural</note>
    </ligand>
</feature>
<dbReference type="Proteomes" id="UP000050465">
    <property type="component" value="Unassembled WGS sequence"/>
</dbReference>
<comment type="caution">
    <text evidence="3">Lacks conserved residue(s) required for the propagation of feature annotation.</text>
</comment>
<comment type="pathway">
    <text evidence="3">Xenobiotic degradation; atrazine degradation; biuret from cyanurate: step 1/1.</text>
</comment>
<dbReference type="InterPro" id="IPR043007">
    <property type="entry name" value="AtzD/Barbiturase_RUC"/>
</dbReference>
<organism evidence="4 5">
    <name type="scientific">Phormidesmis priestleyi Ana</name>
    <dbReference type="NCBI Taxonomy" id="1666911"/>
    <lineage>
        <taxon>Bacteria</taxon>
        <taxon>Bacillati</taxon>
        <taxon>Cyanobacteriota</taxon>
        <taxon>Cyanophyceae</taxon>
        <taxon>Leptolyngbyales</taxon>
        <taxon>Leptolyngbyaceae</taxon>
        <taxon>Phormidesmis</taxon>
    </lineage>
</organism>
<evidence type="ECO:0000256" key="1">
    <source>
        <dbReference type="ARBA" id="ARBA00010947"/>
    </source>
</evidence>
<dbReference type="Gene3D" id="3.30.1330.160">
    <property type="entry name" value="Cyanuric acid hydrolase/Barbituras, RU C"/>
    <property type="match status" value="1"/>
</dbReference>
<accession>A0A0P7YVN2</accession>
<evidence type="ECO:0000313" key="4">
    <source>
        <dbReference type="EMBL" id="KPQ34709.1"/>
    </source>
</evidence>
<feature type="binding site" evidence="3">
    <location>
        <position position="295"/>
    </location>
    <ligand>
        <name>Mg(2+)</name>
        <dbReference type="ChEBI" id="CHEBI:18420"/>
        <note>structural</note>
    </ligand>
</feature>
<feature type="binding site" evidence="3">
    <location>
        <position position="347"/>
    </location>
    <ligand>
        <name>Mg(2+)</name>
        <dbReference type="ChEBI" id="CHEBI:18420"/>
        <note>structural</note>
    </ligand>
</feature>
<feature type="binding site" evidence="3">
    <location>
        <position position="51"/>
    </location>
    <ligand>
        <name>substrate</name>
    </ligand>
</feature>
<dbReference type="PATRIC" id="fig|1666911.3.peg.1438"/>
<comment type="similarity">
    <text evidence="1 3">Belongs to the cyclic amide hydrolase (CyAH) family.</text>
</comment>
<feature type="binding site" evidence="3">
    <location>
        <position position="348"/>
    </location>
    <ligand>
        <name>Mg(2+)</name>
        <dbReference type="ChEBI" id="CHEBI:18420"/>
        <note>structural</note>
    </ligand>
</feature>
<dbReference type="HAMAP" id="MF_01989">
    <property type="entry name" value="Cyc_amidohydrol"/>
    <property type="match status" value="1"/>
</dbReference>
<name>A0A0P7YVN2_9CYAN</name>
<comment type="domain">
    <text evidence="3">The monomer structure is formed from three repeating units (RUs) that share the same structure as one another. The monomer, the active site and substrate all possess threefold rotational symmetry, to the extent that the active site possesses three potential Ser-Lys catalytic dyads. It is possible that any or all of the three active-site serines may act as nucleophile (albeit only one can do so per catalytic cycle).</text>
</comment>
<feature type="active site" evidence="3">
    <location>
        <position position="155"/>
    </location>
</feature>
<feature type="binding site" evidence="3">
    <location>
        <begin position="234"/>
        <end position="235"/>
    </location>
    <ligand>
        <name>substrate</name>
    </ligand>
</feature>
<evidence type="ECO:0000256" key="2">
    <source>
        <dbReference type="ARBA" id="ARBA00022801"/>
    </source>
</evidence>
<dbReference type="Gene3D" id="3.30.1330.180">
    <property type="entry name" value="Cyanuric acid hydrolase/Barbiturase, RU B"/>
    <property type="match status" value="1"/>
</dbReference>
<feature type="binding site" evidence="3">
    <location>
        <position position="349"/>
    </location>
    <ligand>
        <name>Mg(2+)</name>
        <dbReference type="ChEBI" id="CHEBI:18420"/>
        <note>structural</note>
    </ligand>
</feature>
<keyword evidence="3" id="KW-0460">Magnesium</keyword>
<dbReference type="NCBIfam" id="TIGR02714">
    <property type="entry name" value="amido_AtzD_TrzD"/>
    <property type="match status" value="1"/>
</dbReference>
<protein>
    <recommendedName>
        <fullName evidence="3">Cyanuric acid amidohydrolase</fullName>
        <shortName evidence="3">CAH</shortName>
        <ecNumber evidence="3">3.5.2.15</ecNumber>
    </recommendedName>
</protein>
<dbReference type="InterPro" id="IPR014086">
    <property type="entry name" value="AtzD/Barbiturase"/>
</dbReference>
<feature type="site" description="Important for substrate specificity" evidence="3">
    <location>
        <position position="318"/>
    </location>
</feature>
<dbReference type="UniPathway" id="UPA00008">
    <property type="reaction ID" value="UER00502"/>
</dbReference>
<feature type="binding site" evidence="3">
    <location>
        <begin position="341"/>
        <end position="342"/>
    </location>
    <ligand>
        <name>substrate</name>
    </ligand>
</feature>
<keyword evidence="3" id="KW-0479">Metal-binding</keyword>
<evidence type="ECO:0000313" key="5">
    <source>
        <dbReference type="Proteomes" id="UP000050465"/>
    </source>
</evidence>
<dbReference type="GO" id="GO:0046872">
    <property type="term" value="F:metal ion binding"/>
    <property type="evidence" value="ECO:0007669"/>
    <property type="project" value="UniProtKB-UniRule"/>
</dbReference>
<dbReference type="InterPro" id="IPR043006">
    <property type="entry name" value="AtzD/Barbiturase_RUB"/>
</dbReference>
<evidence type="ECO:0000256" key="3">
    <source>
        <dbReference type="HAMAP-Rule" id="MF_01989"/>
    </source>
</evidence>
<feature type="binding site" evidence="3">
    <location>
        <position position="322"/>
    </location>
    <ligand>
        <name>substrate</name>
    </ligand>
</feature>
<dbReference type="EMBL" id="LJZR01000017">
    <property type="protein sequence ID" value="KPQ34709.1"/>
    <property type="molecule type" value="Genomic_DNA"/>
</dbReference>
<keyword evidence="2 3" id="KW-0378">Hydrolase</keyword>
<comment type="subunit">
    <text evidence="3">Homotetramer.</text>
</comment>
<comment type="activity regulation">
    <text evidence="3">Inhibited by barbituric acid.</text>
</comment>
<dbReference type="STRING" id="1666911.HLUCCA11_13360"/>
<dbReference type="Gene3D" id="3.30.1330.170">
    <property type="entry name" value="Cyanuric acid hydrolase/Barbiturase, RU A"/>
    <property type="match status" value="1"/>
</dbReference>
<dbReference type="GO" id="GO:0019381">
    <property type="term" value="P:atrazine catabolic process"/>
    <property type="evidence" value="ECO:0007669"/>
    <property type="project" value="UniProtKB-UniRule"/>
</dbReference>
<sequence>MRIDLYKIPQSRPDDVSGLDALVQSGEINPAHIIAILGKTEGNGCVNDFTRGFAIQALKAYLGGKIGDAARQVVYIMSGGTEGVLSPHLNVFTRQASTPDAPRRWGLVMGISRTREFLPEEIGSLAMVETVAQSVKTALDDAGLTPENVHFVQIKCPLVQSSQMQSSQMQSSQMPPSQGKQVGIQRSSYQSMAYSRAASALGVALALGEIQPTEIAAEAICHDFSLYATTASASAGVELQNCEIFVLGNAAHATGDLVVGHAVMQHALDVEAVNRAIANTGQPASQVVNVFAKAEADPSGYILERRHTMLDDSDISHTRMSRAVVGAVVAAVVQDPAVYVSGGSEHQGPPGGGPIAVISRIV</sequence>
<gene>
    <name evidence="4" type="primary">atzD-2</name>
    <name evidence="4" type="ORF">HLUCCA11_13360</name>
</gene>
<comment type="function">
    <text evidence="3">Responsible for the hydrolysis of cyanuric acid, an intermediate formed during catabolism of s-triazine based compounds in herbicides such as atrazine and polymers such as melamine. Catalyzes the hydrolytic opening of the s-triazine ring of cyanuric acid (2,4,6-trihydroxy-s-triazine) to yield carbon dioxide and carboxybiuret, which spontaneously decarboxylates to biuret.</text>
</comment>
<dbReference type="Pfam" id="PF09663">
    <property type="entry name" value="Amido_AtzD_TrzD"/>
    <property type="match status" value="1"/>
</dbReference>
<feature type="region of interest" description="RU A" evidence="3">
    <location>
        <begin position="1"/>
        <end position="97"/>
    </location>
</feature>
<reference evidence="4 5" key="1">
    <citation type="submission" date="2015-09" db="EMBL/GenBank/DDBJ databases">
        <title>Identification and resolution of microdiversity through metagenomic sequencing of parallel consortia.</title>
        <authorList>
            <person name="Nelson W.C."/>
            <person name="Romine M.F."/>
            <person name="Lindemann S.R."/>
        </authorList>
    </citation>
    <scope>NUCLEOTIDE SEQUENCE [LARGE SCALE GENOMIC DNA]</scope>
    <source>
        <strain evidence="4">Ana</strain>
    </source>
</reference>
<dbReference type="GO" id="GO:0018753">
    <property type="term" value="F:cyanuric acid amidohydrolase activity"/>
    <property type="evidence" value="ECO:0007669"/>
    <property type="project" value="UniProtKB-UniRule"/>
</dbReference>
<feature type="binding site" evidence="3">
    <location>
        <begin position="78"/>
        <end position="79"/>
    </location>
    <ligand>
        <name>substrate</name>
    </ligand>
</feature>
<feature type="binding site" evidence="3">
    <location>
        <position position="196"/>
    </location>
    <ligand>
        <name>substrate</name>
    </ligand>
</feature>
<feature type="active site" description="Nucleophile" evidence="3">
    <location>
        <position position="234"/>
    </location>
</feature>